<keyword evidence="2" id="KW-1185">Reference proteome</keyword>
<dbReference type="Proteomes" id="UP000192266">
    <property type="component" value="Unassembled WGS sequence"/>
</dbReference>
<accession>A0A1W1W393</accession>
<protein>
    <recommendedName>
        <fullName evidence="3">Type II toxin-antitoxin system RelE/ParE family toxin</fullName>
    </recommendedName>
</protein>
<dbReference type="InterPro" id="IPR009241">
    <property type="entry name" value="HigB-like"/>
</dbReference>
<evidence type="ECO:0000313" key="1">
    <source>
        <dbReference type="EMBL" id="SMC00102.1"/>
    </source>
</evidence>
<dbReference type="AlphaFoldDB" id="A0A1W1W393"/>
<dbReference type="InterPro" id="IPR035093">
    <property type="entry name" value="RelE/ParE_toxin_dom_sf"/>
</dbReference>
<dbReference type="OrthoDB" id="573082at2"/>
<dbReference type="Gene3D" id="3.30.2310.20">
    <property type="entry name" value="RelE-like"/>
    <property type="match status" value="1"/>
</dbReference>
<organism evidence="1 2">
    <name type="scientific">Hymenobacter roseosalivarius DSM 11622</name>
    <dbReference type="NCBI Taxonomy" id="645990"/>
    <lineage>
        <taxon>Bacteria</taxon>
        <taxon>Pseudomonadati</taxon>
        <taxon>Bacteroidota</taxon>
        <taxon>Cytophagia</taxon>
        <taxon>Cytophagales</taxon>
        <taxon>Hymenobacteraceae</taxon>
        <taxon>Hymenobacter</taxon>
    </lineage>
</organism>
<sequence>MNKKRELFFFKSYFREFYDAQTPKVKQKILWTLKVIEELDQIPETYFKHLTGTDGLYEIRVQVGNDIFRIFCFFDKGNLIVIGHGFTKKTPKTPKSELTRAAAIKAEYYASQRKADQS</sequence>
<reference evidence="1 2" key="1">
    <citation type="submission" date="2017-04" db="EMBL/GenBank/DDBJ databases">
        <authorList>
            <person name="Afonso C.L."/>
            <person name="Miller P.J."/>
            <person name="Scott M.A."/>
            <person name="Spackman E."/>
            <person name="Goraichik I."/>
            <person name="Dimitrov K.M."/>
            <person name="Suarez D.L."/>
            <person name="Swayne D.E."/>
        </authorList>
    </citation>
    <scope>NUCLEOTIDE SEQUENCE [LARGE SCALE GENOMIC DNA]</scope>
    <source>
        <strain evidence="1 2">DSM 11622</strain>
    </source>
</reference>
<dbReference type="EMBL" id="FWWW01000098">
    <property type="protein sequence ID" value="SMC00102.1"/>
    <property type="molecule type" value="Genomic_DNA"/>
</dbReference>
<evidence type="ECO:0000313" key="2">
    <source>
        <dbReference type="Proteomes" id="UP000192266"/>
    </source>
</evidence>
<dbReference type="Pfam" id="PF05973">
    <property type="entry name" value="Gp49"/>
    <property type="match status" value="1"/>
</dbReference>
<name>A0A1W1W393_9BACT</name>
<dbReference type="STRING" id="645990.SAMN00120144_2518"/>
<evidence type="ECO:0008006" key="3">
    <source>
        <dbReference type="Google" id="ProtNLM"/>
    </source>
</evidence>
<proteinExistence type="predicted"/>
<dbReference type="RefSeq" id="WP_084447527.1">
    <property type="nucleotide sequence ID" value="NZ_FWWW01000098.1"/>
</dbReference>
<gene>
    <name evidence="1" type="ORF">SAMN00120144_2518</name>
</gene>